<name>J9FHJ5_9ZZZZ</name>
<accession>J9FHJ5</accession>
<evidence type="ECO:0000313" key="1">
    <source>
        <dbReference type="EMBL" id="EJW89097.1"/>
    </source>
</evidence>
<dbReference type="Pfam" id="PF11306">
    <property type="entry name" value="DUF3108"/>
    <property type="match status" value="1"/>
</dbReference>
<comment type="caution">
    <text evidence="1">The sequence shown here is derived from an EMBL/GenBank/DDBJ whole genome shotgun (WGS) entry which is preliminary data.</text>
</comment>
<organism evidence="1">
    <name type="scientific">gut metagenome</name>
    <dbReference type="NCBI Taxonomy" id="749906"/>
    <lineage>
        <taxon>unclassified sequences</taxon>
        <taxon>metagenomes</taxon>
        <taxon>organismal metagenomes</taxon>
    </lineage>
</organism>
<proteinExistence type="predicted"/>
<sequence length="275" mass="32574">MKRYLISLLLSFLAFSMLPQPAKAQCTSQNSAFKSGETLVYDLYFNWKFVWVKVGSASMNTTESVYEGRPVYKNYLITRGSPTADKFFVMRDTLYCYTGLDLAPLYYKKGAFENKTYRKEEVWYSYSPEGCHVKMRYQRNQNEPSFDTFESRYCAYDMLSMMMRSRSFDPQQYKKGHRIRFIMADGKRCTWQSIVYRGKEKVKMENTKHTYRCLVFSFMEKEKEEDEEKEIVRFFITDDDNHLPVRLDMNLNFGSAKAYLKGANGLRHPQKAKIK</sequence>
<dbReference type="AlphaFoldDB" id="J9FHJ5"/>
<dbReference type="EMBL" id="AMCI01009707">
    <property type="protein sequence ID" value="EJW89097.1"/>
    <property type="molecule type" value="Genomic_DNA"/>
</dbReference>
<gene>
    <name evidence="1" type="ORF">EVA_22800</name>
</gene>
<reference evidence="1" key="1">
    <citation type="journal article" date="2012" name="PLoS ONE">
        <title>Gene sets for utilization of primary and secondary nutrition supplies in the distal gut of endangered iberian lynx.</title>
        <authorList>
            <person name="Alcaide M."/>
            <person name="Messina E."/>
            <person name="Richter M."/>
            <person name="Bargiela R."/>
            <person name="Peplies J."/>
            <person name="Huws S.A."/>
            <person name="Newbold C.J."/>
            <person name="Golyshin P.N."/>
            <person name="Simon M.A."/>
            <person name="Lopez G."/>
            <person name="Yakimov M.M."/>
            <person name="Ferrer M."/>
        </authorList>
    </citation>
    <scope>NUCLEOTIDE SEQUENCE</scope>
</reference>
<protein>
    <recommendedName>
        <fullName evidence="2">DUF3108 domain-containing protein</fullName>
    </recommendedName>
</protein>
<dbReference type="InterPro" id="IPR021457">
    <property type="entry name" value="DUF3108"/>
</dbReference>
<evidence type="ECO:0008006" key="2">
    <source>
        <dbReference type="Google" id="ProtNLM"/>
    </source>
</evidence>